<evidence type="ECO:0000256" key="1">
    <source>
        <dbReference type="ARBA" id="ARBA00022737"/>
    </source>
</evidence>
<dbReference type="Gene3D" id="1.25.40.10">
    <property type="entry name" value="Tetratricopeptide repeat domain"/>
    <property type="match status" value="1"/>
</dbReference>
<keyword evidence="3" id="KW-1185">Reference proteome</keyword>
<organism evidence="2 3">
    <name type="scientific">Piloderma croceum (strain F 1598)</name>
    <dbReference type="NCBI Taxonomy" id="765440"/>
    <lineage>
        <taxon>Eukaryota</taxon>
        <taxon>Fungi</taxon>
        <taxon>Dikarya</taxon>
        <taxon>Basidiomycota</taxon>
        <taxon>Agaricomycotina</taxon>
        <taxon>Agaricomycetes</taxon>
        <taxon>Agaricomycetidae</taxon>
        <taxon>Atheliales</taxon>
        <taxon>Atheliaceae</taxon>
        <taxon>Piloderma</taxon>
    </lineage>
</organism>
<evidence type="ECO:0000313" key="3">
    <source>
        <dbReference type="Proteomes" id="UP000054166"/>
    </source>
</evidence>
<dbReference type="InParanoid" id="A0A0C3ASN6"/>
<dbReference type="AlphaFoldDB" id="A0A0C3ASN6"/>
<evidence type="ECO:0008006" key="4">
    <source>
        <dbReference type="Google" id="ProtNLM"/>
    </source>
</evidence>
<dbReference type="Pfam" id="PF08238">
    <property type="entry name" value="Sel1"/>
    <property type="match status" value="6"/>
</dbReference>
<dbReference type="EMBL" id="KN833030">
    <property type="protein sequence ID" value="KIM76948.1"/>
    <property type="molecule type" value="Genomic_DNA"/>
</dbReference>
<dbReference type="Proteomes" id="UP000054166">
    <property type="component" value="Unassembled WGS sequence"/>
</dbReference>
<dbReference type="STRING" id="765440.A0A0C3ASN6"/>
<dbReference type="PANTHER" id="PTHR46430:SF3">
    <property type="entry name" value="ACTIVATOR OF C KINASE PROTEIN 1"/>
    <property type="match status" value="1"/>
</dbReference>
<protein>
    <recommendedName>
        <fullName evidence="4">HCP-like protein</fullName>
    </recommendedName>
</protein>
<reference evidence="2 3" key="1">
    <citation type="submission" date="2014-04" db="EMBL/GenBank/DDBJ databases">
        <authorList>
            <consortium name="DOE Joint Genome Institute"/>
            <person name="Kuo A."/>
            <person name="Tarkka M."/>
            <person name="Buscot F."/>
            <person name="Kohler A."/>
            <person name="Nagy L.G."/>
            <person name="Floudas D."/>
            <person name="Copeland A."/>
            <person name="Barry K.W."/>
            <person name="Cichocki N."/>
            <person name="Veneault-Fourrey C."/>
            <person name="LaButti K."/>
            <person name="Lindquist E.A."/>
            <person name="Lipzen A."/>
            <person name="Lundell T."/>
            <person name="Morin E."/>
            <person name="Murat C."/>
            <person name="Sun H."/>
            <person name="Tunlid A."/>
            <person name="Henrissat B."/>
            <person name="Grigoriev I.V."/>
            <person name="Hibbett D.S."/>
            <person name="Martin F."/>
            <person name="Nordberg H.P."/>
            <person name="Cantor M.N."/>
            <person name="Hua S.X."/>
        </authorList>
    </citation>
    <scope>NUCLEOTIDE SEQUENCE [LARGE SCALE GENOMIC DNA]</scope>
    <source>
        <strain evidence="2 3">F 1598</strain>
    </source>
</reference>
<proteinExistence type="predicted"/>
<dbReference type="SUPFAM" id="SSF81901">
    <property type="entry name" value="HCP-like"/>
    <property type="match status" value="1"/>
</dbReference>
<evidence type="ECO:0000313" key="2">
    <source>
        <dbReference type="EMBL" id="KIM76948.1"/>
    </source>
</evidence>
<dbReference type="OrthoDB" id="272077at2759"/>
<dbReference type="PANTHER" id="PTHR46430">
    <property type="entry name" value="PROTEIN SKT5-RELATED"/>
    <property type="match status" value="1"/>
</dbReference>
<dbReference type="InterPro" id="IPR051726">
    <property type="entry name" value="Chitin_Synth_Reg"/>
</dbReference>
<dbReference type="InterPro" id="IPR006597">
    <property type="entry name" value="Sel1-like"/>
</dbReference>
<dbReference type="SMART" id="SM00671">
    <property type="entry name" value="SEL1"/>
    <property type="match status" value="5"/>
</dbReference>
<gene>
    <name evidence="2" type="ORF">PILCRDRAFT_825965</name>
</gene>
<dbReference type="HOGENOM" id="CLU_746200_0_0_1"/>
<name>A0A0C3ASN6_PILCF</name>
<dbReference type="InterPro" id="IPR011990">
    <property type="entry name" value="TPR-like_helical_dom_sf"/>
</dbReference>
<reference evidence="3" key="2">
    <citation type="submission" date="2015-01" db="EMBL/GenBank/DDBJ databases">
        <title>Evolutionary Origins and Diversification of the Mycorrhizal Mutualists.</title>
        <authorList>
            <consortium name="DOE Joint Genome Institute"/>
            <consortium name="Mycorrhizal Genomics Consortium"/>
            <person name="Kohler A."/>
            <person name="Kuo A."/>
            <person name="Nagy L.G."/>
            <person name="Floudas D."/>
            <person name="Copeland A."/>
            <person name="Barry K.W."/>
            <person name="Cichocki N."/>
            <person name="Veneault-Fourrey C."/>
            <person name="LaButti K."/>
            <person name="Lindquist E.A."/>
            <person name="Lipzen A."/>
            <person name="Lundell T."/>
            <person name="Morin E."/>
            <person name="Murat C."/>
            <person name="Riley R."/>
            <person name="Ohm R."/>
            <person name="Sun H."/>
            <person name="Tunlid A."/>
            <person name="Henrissat B."/>
            <person name="Grigoriev I.V."/>
            <person name="Hibbett D.S."/>
            <person name="Martin F."/>
        </authorList>
    </citation>
    <scope>NUCLEOTIDE SEQUENCE [LARGE SCALE GENOMIC DNA]</scope>
    <source>
        <strain evidence="3">F 1598</strain>
    </source>
</reference>
<sequence length="371" mass="41795">MDDISKDCHILAGEANEQTERIGLLGIYATEQTIGEGRKDVAATDLHSVDQPISPKLLLYQATRSLKSIRSFLYQIGPRRMIRRSRSKVQPFAEETEEALQVTFDQALQATKQSGASPHRSNEIGPRMRRQSSRTVAFYRKAALLGDTAAMYKLGMILLYGLLGEMKDPQEALNWLKRAAERADRENPHALHELGLLYESPNSQLVDHNPAHAKALIMQAAHLGYTKSQHKIGQCFEYGDLTCPVDPRRSIAWYTKAAQKGDPEAELALSGWYLTGSEGLLKQSDSKAYLWARRAANKGLSKAEYAVGYYAEVGIGIKQDVDFAERWYKRAAAQGNKRAMNRLKEIKQTRSQRSRSWRPTHRDAKDECIIC</sequence>
<accession>A0A0C3ASN6</accession>
<keyword evidence="1" id="KW-0677">Repeat</keyword>